<dbReference type="SUPFAM" id="SSF54928">
    <property type="entry name" value="RNA-binding domain, RBD"/>
    <property type="match status" value="1"/>
</dbReference>
<dbReference type="InterPro" id="IPR034364">
    <property type="entry name" value="PABP_RRM1"/>
</dbReference>
<feature type="region of interest" description="Disordered" evidence="4">
    <location>
        <begin position="425"/>
        <end position="456"/>
    </location>
</feature>
<accession>A0ABI7WRB8</accession>
<dbReference type="InterPro" id="IPR012677">
    <property type="entry name" value="Nucleotide-bd_a/b_plait_sf"/>
</dbReference>
<organism evidence="6 7">
    <name type="scientific">Felis catus</name>
    <name type="common">Cat</name>
    <name type="synonym">Felis silvestris catus</name>
    <dbReference type="NCBI Taxonomy" id="9685"/>
    <lineage>
        <taxon>Eukaryota</taxon>
        <taxon>Metazoa</taxon>
        <taxon>Chordata</taxon>
        <taxon>Craniata</taxon>
        <taxon>Vertebrata</taxon>
        <taxon>Euteleostomi</taxon>
        <taxon>Mammalia</taxon>
        <taxon>Eutheria</taxon>
        <taxon>Laurasiatheria</taxon>
        <taxon>Carnivora</taxon>
        <taxon>Feliformia</taxon>
        <taxon>Felidae</taxon>
        <taxon>Felinae</taxon>
        <taxon>Felis</taxon>
    </lineage>
</organism>
<dbReference type="Ensembl" id="ENSFCTT00005019620.1">
    <property type="protein sequence ID" value="ENSFCTP00005012844.1"/>
    <property type="gene ID" value="ENSFCTG00005007071.1"/>
</dbReference>
<dbReference type="Proteomes" id="UP000823872">
    <property type="component" value="Chromosome X"/>
</dbReference>
<evidence type="ECO:0000256" key="2">
    <source>
        <dbReference type="ARBA" id="ARBA00022884"/>
    </source>
</evidence>
<dbReference type="PANTHER" id="PTHR24012">
    <property type="entry name" value="RNA BINDING PROTEIN"/>
    <property type="match status" value="1"/>
</dbReference>
<dbReference type="Ensembl" id="ENSFCTT00005019603.1">
    <property type="protein sequence ID" value="ENSFCTP00005012838.1"/>
    <property type="gene ID" value="ENSFCTG00005007066.1"/>
</dbReference>
<dbReference type="InterPro" id="IPR035979">
    <property type="entry name" value="RBD_domain_sf"/>
</dbReference>
<name>A0ABI7WRB8_FELCA</name>
<reference evidence="7" key="3">
    <citation type="submission" date="2021-02" db="EMBL/GenBank/DDBJ databases">
        <title>Safari Cat Assemblies.</title>
        <authorList>
            <person name="Bredemeyer K.R."/>
            <person name="Murphy W.J."/>
        </authorList>
    </citation>
    <scope>NUCLEOTIDE SEQUENCE [LARGE SCALE GENOMIC DNA]</scope>
</reference>
<dbReference type="Pfam" id="PF00076">
    <property type="entry name" value="RRM_1"/>
    <property type="match status" value="2"/>
</dbReference>
<evidence type="ECO:0000313" key="7">
    <source>
        <dbReference type="Proteomes" id="UP000823872"/>
    </source>
</evidence>
<feature type="compositionally biased region" description="Pro residues" evidence="4">
    <location>
        <begin position="11"/>
        <end position="20"/>
    </location>
</feature>
<proteinExistence type="predicted"/>
<feature type="compositionally biased region" description="Pro residues" evidence="4">
    <location>
        <begin position="117"/>
        <end position="126"/>
    </location>
</feature>
<feature type="domain" description="RRM" evidence="5">
    <location>
        <begin position="346"/>
        <end position="422"/>
    </location>
</feature>
<reference evidence="6" key="2">
    <citation type="submission" date="2011-09" db="EMBL/GenBank/DDBJ databases">
        <title>Sequence assembly of the Felis catus genome version 6.2.</title>
        <authorList>
            <person name="Hillier L.W."/>
            <person name="Warren W."/>
            <person name="Obrien S."/>
            <person name="Wilson R.K."/>
        </authorList>
    </citation>
    <scope>NUCLEOTIDE SEQUENCE [LARGE SCALE GENOMIC DNA]</scope>
    <source>
        <strain evidence="6">Abyssinian</strain>
    </source>
</reference>
<dbReference type="CDD" id="cd12378">
    <property type="entry name" value="RRM1_I_PABPs"/>
    <property type="match status" value="1"/>
</dbReference>
<evidence type="ECO:0000313" key="6">
    <source>
        <dbReference type="Ensembl" id="ENSFCTP00005012844.1"/>
    </source>
</evidence>
<evidence type="ECO:0000256" key="3">
    <source>
        <dbReference type="PROSITE-ProRule" id="PRU00176"/>
    </source>
</evidence>
<dbReference type="CDD" id="cd12379">
    <property type="entry name" value="RRM2_I_PABPs"/>
    <property type="match status" value="1"/>
</dbReference>
<feature type="domain" description="RRM" evidence="5">
    <location>
        <begin position="258"/>
        <end position="336"/>
    </location>
</feature>
<dbReference type="GeneTree" id="ENSGT00940000160311"/>
<evidence type="ECO:0000259" key="5">
    <source>
        <dbReference type="PROSITE" id="PS50102"/>
    </source>
</evidence>
<dbReference type="InterPro" id="IPR000504">
    <property type="entry name" value="RRM_dom"/>
</dbReference>
<evidence type="ECO:0000256" key="1">
    <source>
        <dbReference type="ARBA" id="ARBA00022737"/>
    </source>
</evidence>
<feature type="compositionally biased region" description="Acidic residues" evidence="4">
    <location>
        <begin position="444"/>
        <end position="456"/>
    </location>
</feature>
<dbReference type="InterPro" id="IPR045305">
    <property type="entry name" value="RRM2_I_PABPs"/>
</dbReference>
<reference evidence="6" key="4">
    <citation type="submission" date="2025-05" db="UniProtKB">
        <authorList>
            <consortium name="Ensembl"/>
        </authorList>
    </citation>
    <scope>IDENTIFICATION</scope>
    <source>
        <strain evidence="6">breed Abyssinian</strain>
    </source>
</reference>
<protein>
    <recommendedName>
        <fullName evidence="5">RRM domain-containing protein</fullName>
    </recommendedName>
</protein>
<keyword evidence="2 3" id="KW-0694">RNA-binding</keyword>
<feature type="region of interest" description="Disordered" evidence="4">
    <location>
        <begin position="1"/>
        <end position="139"/>
    </location>
</feature>
<keyword evidence="7" id="KW-1185">Reference proteome</keyword>
<feature type="compositionally biased region" description="Low complexity" evidence="4">
    <location>
        <begin position="61"/>
        <end position="73"/>
    </location>
</feature>
<dbReference type="PROSITE" id="PS50102">
    <property type="entry name" value="RRM"/>
    <property type="match status" value="2"/>
</dbReference>
<sequence>ETEDSPRPHPKPQAPAPIPAPSHRLRPHSPAAATGGTKETEAFPAARTTDANTPHPPPHAALPARAPHASPRPRGGGSSRLQAAVTRTGALLAALAIPSDSDWPRVPGPSSRSRHPPSCPFAPLYPPARGKGGRGSGLEAPATVATAAKVAAAVAAAAAAAAEAAAATVAEAVAEASVAEAEAEVEAEVEAEASVEEAVAEGTRGEVAAALAEGKEAGAALAAVVVEASAAAAAADADADADAETSRVSEGNPDFPMASLYVGDLHPEVTEAMLYEKFSPAGPILSIRICRDKITRRSLGYAYVNYQQPVDAKRALETLNFDVIKGRPVRIMWSQRDPSLRKSGVGNVFIKNLGKTIDNKALYNIFSAFGNILSCKVACDEKGPKGYGFVHFQKQESAERAIDAMNGMFLNYRKIFVGRFKSHKEREAERGAWARQSTSADVKDFEEDTDEEATLR</sequence>
<reference evidence="6" key="1">
    <citation type="journal article" date="2007" name="Genome Res.">
        <title>Initial sequence and comparative analysis of the cat genome.</title>
        <authorList>
            <person name="Pontius J.U."/>
            <person name="Mullikin J.C."/>
            <person name="Smith D.R."/>
            <person name="Lindblad-Toh K."/>
            <person name="Gnerre S."/>
            <person name="Clamp M."/>
            <person name="Chang J."/>
            <person name="Stephens R."/>
            <person name="Neelam B."/>
            <person name="Volfovsky N."/>
            <person name="Schaffer A.A."/>
            <person name="Agarwala R."/>
            <person name="Narfstrom K."/>
            <person name="Murphy W.J."/>
            <person name="Giger U."/>
            <person name="Roca A.L."/>
            <person name="Antunes A."/>
            <person name="Menotti-Raymond M."/>
            <person name="Yuhki N."/>
            <person name="Pecon-Slattery J."/>
            <person name="Johnson W.E."/>
            <person name="Bourque G."/>
            <person name="Tesler G."/>
            <person name="O'Brien S.J."/>
        </authorList>
    </citation>
    <scope>NUCLEOTIDE SEQUENCE [LARGE SCALE GENOMIC DNA]</scope>
    <source>
        <strain evidence="6">Abyssinian</strain>
    </source>
</reference>
<dbReference type="SMART" id="SM00360">
    <property type="entry name" value="RRM"/>
    <property type="match status" value="2"/>
</dbReference>
<dbReference type="Gene3D" id="3.30.70.330">
    <property type="match status" value="2"/>
</dbReference>
<evidence type="ECO:0000256" key="4">
    <source>
        <dbReference type="SAM" id="MobiDB-lite"/>
    </source>
</evidence>
<keyword evidence="1" id="KW-0677">Repeat</keyword>